<gene>
    <name evidence="2" type="ORF">B4N89_19740</name>
</gene>
<name>A0A1T3P1Q9_9ACTN</name>
<dbReference type="PROSITE" id="PS51671">
    <property type="entry name" value="ACT"/>
    <property type="match status" value="1"/>
</dbReference>
<protein>
    <recommendedName>
        <fullName evidence="1">ACT domain-containing protein</fullName>
    </recommendedName>
</protein>
<dbReference type="SUPFAM" id="SSF55021">
    <property type="entry name" value="ACT-like"/>
    <property type="match status" value="1"/>
</dbReference>
<evidence type="ECO:0000259" key="1">
    <source>
        <dbReference type="PROSITE" id="PS51671"/>
    </source>
</evidence>
<accession>A0A1T3P1Q9</accession>
<dbReference type="Pfam" id="PF01842">
    <property type="entry name" value="ACT"/>
    <property type="match status" value="1"/>
</dbReference>
<dbReference type="AlphaFoldDB" id="A0A1T3P1Q9"/>
<organism evidence="2 3">
    <name type="scientific">Embleya scabrispora</name>
    <dbReference type="NCBI Taxonomy" id="159449"/>
    <lineage>
        <taxon>Bacteria</taxon>
        <taxon>Bacillati</taxon>
        <taxon>Actinomycetota</taxon>
        <taxon>Actinomycetes</taxon>
        <taxon>Kitasatosporales</taxon>
        <taxon>Streptomycetaceae</taxon>
        <taxon>Embleya</taxon>
    </lineage>
</organism>
<dbReference type="InterPro" id="IPR045865">
    <property type="entry name" value="ACT-like_dom_sf"/>
</dbReference>
<dbReference type="InterPro" id="IPR002912">
    <property type="entry name" value="ACT_dom"/>
</dbReference>
<dbReference type="OrthoDB" id="5243606at2"/>
<dbReference type="RefSeq" id="WP_078977172.1">
    <property type="nucleotide sequence ID" value="NZ_MWQN01000001.1"/>
</dbReference>
<reference evidence="2 3" key="1">
    <citation type="submission" date="2017-03" db="EMBL/GenBank/DDBJ databases">
        <title>Draft genome sequence of Streptomyces scabrisporus NF3, endophyte isolated from Amphipterygium adstringens.</title>
        <authorList>
            <person name="Vazquez M."/>
            <person name="Ceapa C.D."/>
            <person name="Rodriguez Luna D."/>
            <person name="Sanchez Esquivel S."/>
        </authorList>
    </citation>
    <scope>NUCLEOTIDE SEQUENCE [LARGE SCALE GENOMIC DNA]</scope>
    <source>
        <strain evidence="2 3">NF3</strain>
    </source>
</reference>
<dbReference type="Proteomes" id="UP000190037">
    <property type="component" value="Unassembled WGS sequence"/>
</dbReference>
<dbReference type="EMBL" id="MWQN01000001">
    <property type="protein sequence ID" value="OPC82871.1"/>
    <property type="molecule type" value="Genomic_DNA"/>
</dbReference>
<keyword evidence="3" id="KW-1185">Reference proteome</keyword>
<evidence type="ECO:0000313" key="2">
    <source>
        <dbReference type="EMBL" id="OPC82871.1"/>
    </source>
</evidence>
<dbReference type="Gene3D" id="3.30.70.260">
    <property type="match status" value="1"/>
</dbReference>
<comment type="caution">
    <text evidence="2">The sequence shown here is derived from an EMBL/GenBank/DDBJ whole genome shotgun (WGS) entry which is preliminary data.</text>
</comment>
<evidence type="ECO:0000313" key="3">
    <source>
        <dbReference type="Proteomes" id="UP000190037"/>
    </source>
</evidence>
<proteinExistence type="predicted"/>
<dbReference type="STRING" id="159449.B4N89_19740"/>
<feature type="domain" description="ACT" evidence="1">
    <location>
        <begin position="4"/>
        <end position="77"/>
    </location>
</feature>
<sequence>MLYRLRVSLPDRPGSLARVTQLLGAAGADVMQMTVLEQLGGRAVDEFTVSWAGERDVAGLVAALERSAGVRVEGCWAAGEVPGSAPELDVLGQVARDPGRAVATLVDAAPTLFHADWAVATRGGRGRQRVYASWRAPQTPVLPALTPMRPLGFAYEGEATGHGAAAPIGASWLTMYVVRHEGPAFHRTELDRLGRIVDVALGVLGERGAAKATGAGVRPGPA</sequence>